<name>A0AAE0GPH8_9CHLO</name>
<keyword evidence="11" id="KW-1185">Reference proteome</keyword>
<comment type="caution">
    <text evidence="10">The sequence shown here is derived from an EMBL/GenBank/DDBJ whole genome shotgun (WGS) entry which is preliminary data.</text>
</comment>
<dbReference type="InterPro" id="IPR017927">
    <property type="entry name" value="FAD-bd_FR_type"/>
</dbReference>
<feature type="transmembrane region" description="Helical" evidence="7">
    <location>
        <begin position="333"/>
        <end position="357"/>
    </location>
</feature>
<sequence length="845" mass="90181">MESHTTGYVSVGFGDTYGLMTPADCVYAWIDTTTDQPVVTDRKNKVGYNPSTIDAQQDAVAVSGSFASGLTRVTVRRALDTGDSEDMALSDDGPTNVIWAIHSTSPATADGDLATHSVRERGAVLIDFLCKPGWSVTASMRVSAGTDAASLESSLARRVAEDCDCLPRSVQSRVSSASPDLLDVEVVLEEADAVAGELLEQTWLLSWQQSEPILLDAGAELLLEAAPALDTLCASPVVKGTGTTEAFPVTDAFKIFLYAMMSWTGLAMVYPWYARYARYGWMTHITSYRLRRSLPLEELCAAAILVIAVWQVGASAVSYSEFRQLDSYSAGKLWGTLSGVVMATALLPTPHASIWSLLSGRPFDLMLTVHRTCGHLTCILILTHVVYVLKSQPLDGVLDLLVDANENTSGEGILYGTLAGLALLALAATSLWLVRRRWYGLFLAAHRSLFLLVAVLSAVHAASLRLILAPPLALLALDKLLRLTGRTQKHTVARLVRLPGDVVELTVELHGKSDAWLGCAGRYAYVLLPGITWRAWHPFSIADLYHTGEGSATRRYIVFLIKAPGGAGSAPSAGFCGALAAVAASKPAPGLATSSKMGAQSPLCGAEVYLDGPFHGPVSAVVDHQSMSVDMFCARDVILVAGGIGITPMLPLTEALVSAPPPGLRRVRLVWACSDPEAFAAWFPNRLQQLQRVAEASKKPHGDTMSPASPAIRVDIRLFLTGSWSAAAAGKPMRPRSPSLPDMAAMCMRQDEVVSFDIEAAESPKGKSCHEALPPSPLSEKSTHPQPIPGLEEYTVCTGRPEMGKLIGDCIDDSSHLTTVLACGPDGLSSAILLHTVPTETKSDI</sequence>
<feature type="transmembrane region" description="Helical" evidence="7">
    <location>
        <begin position="294"/>
        <end position="313"/>
    </location>
</feature>
<dbReference type="GO" id="GO:0005886">
    <property type="term" value="C:plasma membrane"/>
    <property type="evidence" value="ECO:0007669"/>
    <property type="project" value="TreeGrafter"/>
</dbReference>
<keyword evidence="4" id="KW-0560">Oxidoreductase</keyword>
<keyword evidence="2 7" id="KW-0812">Transmembrane</keyword>
<feature type="transmembrane region" description="Helical" evidence="7">
    <location>
        <begin position="369"/>
        <end position="389"/>
    </location>
</feature>
<dbReference type="InterPro" id="IPR013130">
    <property type="entry name" value="Fe3_Rdtase_TM_dom"/>
</dbReference>
<feature type="transmembrane region" description="Helical" evidence="7">
    <location>
        <begin position="255"/>
        <end position="273"/>
    </location>
</feature>
<evidence type="ECO:0000256" key="2">
    <source>
        <dbReference type="ARBA" id="ARBA00022692"/>
    </source>
</evidence>
<comment type="subcellular location">
    <subcellularLocation>
        <location evidence="1">Membrane</location>
        <topology evidence="1">Multi-pass membrane protein</topology>
    </subcellularLocation>
</comment>
<evidence type="ECO:0000256" key="5">
    <source>
        <dbReference type="ARBA" id="ARBA00023136"/>
    </source>
</evidence>
<dbReference type="PROSITE" id="PS51384">
    <property type="entry name" value="FAD_FR"/>
    <property type="match status" value="1"/>
</dbReference>
<dbReference type="Proteomes" id="UP001190700">
    <property type="component" value="Unassembled WGS sequence"/>
</dbReference>
<feature type="domain" description="DOMON" evidence="8">
    <location>
        <begin position="1"/>
        <end position="102"/>
    </location>
</feature>
<dbReference type="InterPro" id="IPR039261">
    <property type="entry name" value="FNR_nucleotide-bd"/>
</dbReference>
<proteinExistence type="predicted"/>
<dbReference type="CDD" id="cd09631">
    <property type="entry name" value="DOMON_DOH"/>
    <property type="match status" value="1"/>
</dbReference>
<evidence type="ECO:0000313" key="11">
    <source>
        <dbReference type="Proteomes" id="UP001190700"/>
    </source>
</evidence>
<evidence type="ECO:0000259" key="8">
    <source>
        <dbReference type="PROSITE" id="PS50836"/>
    </source>
</evidence>
<reference evidence="10 11" key="1">
    <citation type="journal article" date="2015" name="Genome Biol. Evol.">
        <title>Comparative Genomics of a Bacterivorous Green Alga Reveals Evolutionary Causalities and Consequences of Phago-Mixotrophic Mode of Nutrition.</title>
        <authorList>
            <person name="Burns J.A."/>
            <person name="Paasch A."/>
            <person name="Narechania A."/>
            <person name="Kim E."/>
        </authorList>
    </citation>
    <scope>NUCLEOTIDE SEQUENCE [LARGE SCALE GENOMIC DNA]</scope>
    <source>
        <strain evidence="10 11">PLY_AMNH</strain>
    </source>
</reference>
<feature type="transmembrane region" description="Helical" evidence="7">
    <location>
        <begin position="441"/>
        <end position="462"/>
    </location>
</feature>
<evidence type="ECO:0000256" key="3">
    <source>
        <dbReference type="ARBA" id="ARBA00022989"/>
    </source>
</evidence>
<dbReference type="CDD" id="cd06186">
    <property type="entry name" value="NOX_Duox_like_FAD_NADP"/>
    <property type="match status" value="1"/>
</dbReference>
<dbReference type="InterPro" id="IPR050369">
    <property type="entry name" value="RBOH/FRE"/>
</dbReference>
<dbReference type="SMART" id="SM00664">
    <property type="entry name" value="DoH"/>
    <property type="match status" value="1"/>
</dbReference>
<dbReference type="AlphaFoldDB" id="A0AAE0GPH8"/>
<evidence type="ECO:0008006" key="12">
    <source>
        <dbReference type="Google" id="ProtNLM"/>
    </source>
</evidence>
<evidence type="ECO:0000313" key="10">
    <source>
        <dbReference type="EMBL" id="KAK3281980.1"/>
    </source>
</evidence>
<organism evidence="10 11">
    <name type="scientific">Cymbomonas tetramitiformis</name>
    <dbReference type="NCBI Taxonomy" id="36881"/>
    <lineage>
        <taxon>Eukaryota</taxon>
        <taxon>Viridiplantae</taxon>
        <taxon>Chlorophyta</taxon>
        <taxon>Pyramimonadophyceae</taxon>
        <taxon>Pyramimonadales</taxon>
        <taxon>Pyramimonadaceae</taxon>
        <taxon>Cymbomonas</taxon>
    </lineage>
</organism>
<keyword evidence="3 7" id="KW-1133">Transmembrane helix</keyword>
<dbReference type="InterPro" id="IPR005018">
    <property type="entry name" value="DOMON_domain"/>
</dbReference>
<dbReference type="Pfam" id="PF08030">
    <property type="entry name" value="NAD_binding_6"/>
    <property type="match status" value="1"/>
</dbReference>
<evidence type="ECO:0000259" key="9">
    <source>
        <dbReference type="PROSITE" id="PS51384"/>
    </source>
</evidence>
<gene>
    <name evidence="10" type="ORF">CYMTET_10260</name>
</gene>
<dbReference type="PANTHER" id="PTHR11972:SF69">
    <property type="entry name" value="FERRIC REDUCTION OXIDASE 6-RELATED"/>
    <property type="match status" value="1"/>
</dbReference>
<dbReference type="SUPFAM" id="SSF52343">
    <property type="entry name" value="Ferredoxin reductase-like, C-terminal NADP-linked domain"/>
    <property type="match status" value="1"/>
</dbReference>
<protein>
    <recommendedName>
        <fullName evidence="12">FAD-binding FR-type domain-containing protein</fullName>
    </recommendedName>
</protein>
<feature type="region of interest" description="Disordered" evidence="6">
    <location>
        <begin position="765"/>
        <end position="788"/>
    </location>
</feature>
<dbReference type="Pfam" id="PF01794">
    <property type="entry name" value="Ferric_reduct"/>
    <property type="match status" value="1"/>
</dbReference>
<dbReference type="EMBL" id="LGRX02003601">
    <property type="protein sequence ID" value="KAK3281980.1"/>
    <property type="molecule type" value="Genomic_DNA"/>
</dbReference>
<dbReference type="InterPro" id="IPR045266">
    <property type="entry name" value="DOH_DOMON"/>
</dbReference>
<evidence type="ECO:0000256" key="1">
    <source>
        <dbReference type="ARBA" id="ARBA00004141"/>
    </source>
</evidence>
<evidence type="ECO:0000256" key="4">
    <source>
        <dbReference type="ARBA" id="ARBA00023002"/>
    </source>
</evidence>
<feature type="transmembrane region" description="Helical" evidence="7">
    <location>
        <begin position="413"/>
        <end position="434"/>
    </location>
</feature>
<feature type="domain" description="FAD-binding FR-type" evidence="9">
    <location>
        <begin position="485"/>
        <end position="620"/>
    </location>
</feature>
<dbReference type="Pfam" id="PF03351">
    <property type="entry name" value="DOMON"/>
    <property type="match status" value="1"/>
</dbReference>
<dbReference type="PANTHER" id="PTHR11972">
    <property type="entry name" value="NADPH OXIDASE"/>
    <property type="match status" value="1"/>
</dbReference>
<evidence type="ECO:0000256" key="6">
    <source>
        <dbReference type="SAM" id="MobiDB-lite"/>
    </source>
</evidence>
<dbReference type="GO" id="GO:0016175">
    <property type="term" value="F:superoxide-generating NAD(P)H oxidase activity"/>
    <property type="evidence" value="ECO:0007669"/>
    <property type="project" value="TreeGrafter"/>
</dbReference>
<dbReference type="PROSITE" id="PS50836">
    <property type="entry name" value="DOMON"/>
    <property type="match status" value="1"/>
</dbReference>
<dbReference type="Gene3D" id="3.40.50.80">
    <property type="entry name" value="Nucleotide-binding domain of ferredoxin-NADP reductase (FNR) module"/>
    <property type="match status" value="1"/>
</dbReference>
<keyword evidence="5 7" id="KW-0472">Membrane</keyword>
<accession>A0AAE0GPH8</accession>
<evidence type="ECO:0000256" key="7">
    <source>
        <dbReference type="SAM" id="Phobius"/>
    </source>
</evidence>
<dbReference type="InterPro" id="IPR013121">
    <property type="entry name" value="Fe_red_NAD-bd_6"/>
</dbReference>
<dbReference type="Gene3D" id="2.60.40.1210">
    <property type="entry name" value="Cellobiose dehydrogenase, cytochrome domain"/>
    <property type="match status" value="1"/>
</dbReference>